<protein>
    <recommendedName>
        <fullName evidence="4">Rod shape-determining protein MreD</fullName>
    </recommendedName>
</protein>
<sequence length="165" mass="19736">MNKSFWLIEIILFFLLYFLETSFFTTWFIPIASMPLIFAATIFGMQYLRRPEMGWWLIAKGGLNDFFGIGFLPYEFILSLLLVFLLFFLNRYLFSPSSFYGTIGCVLLSIICFNLFSIIILLFLFSSSLSNIPWSFICGFFLWHHFMLLFLVFFMLFSYKWFKRI</sequence>
<dbReference type="Proteomes" id="UP000229749">
    <property type="component" value="Unassembled WGS sequence"/>
</dbReference>
<proteinExistence type="predicted"/>
<keyword evidence="1" id="KW-0472">Membrane</keyword>
<evidence type="ECO:0000313" key="3">
    <source>
        <dbReference type="Proteomes" id="UP000229749"/>
    </source>
</evidence>
<feature type="transmembrane region" description="Helical" evidence="1">
    <location>
        <begin position="101"/>
        <end position="126"/>
    </location>
</feature>
<keyword evidence="1" id="KW-0812">Transmembrane</keyword>
<evidence type="ECO:0000256" key="1">
    <source>
        <dbReference type="SAM" id="Phobius"/>
    </source>
</evidence>
<feature type="transmembrane region" description="Helical" evidence="1">
    <location>
        <begin position="31"/>
        <end position="48"/>
    </location>
</feature>
<dbReference type="AlphaFoldDB" id="A0A2M7XIX2"/>
<dbReference type="EMBL" id="PFWS01000004">
    <property type="protein sequence ID" value="PJA47749.1"/>
    <property type="molecule type" value="Genomic_DNA"/>
</dbReference>
<reference evidence="3" key="1">
    <citation type="submission" date="2017-09" db="EMBL/GenBank/DDBJ databases">
        <title>Depth-based differentiation of microbial function through sediment-hosted aquifers and enrichment of novel symbionts in the deep terrestrial subsurface.</title>
        <authorList>
            <person name="Probst A.J."/>
            <person name="Ladd B."/>
            <person name="Jarett J.K."/>
            <person name="Geller-Mcgrath D.E."/>
            <person name="Sieber C.M.K."/>
            <person name="Emerson J.B."/>
            <person name="Anantharaman K."/>
            <person name="Thomas B.C."/>
            <person name="Malmstrom R."/>
            <person name="Stieglmeier M."/>
            <person name="Klingl A."/>
            <person name="Woyke T."/>
            <person name="Ryan C.M."/>
            <person name="Banfield J.F."/>
        </authorList>
    </citation>
    <scope>NUCLEOTIDE SEQUENCE [LARGE SCALE GENOMIC DNA]</scope>
</reference>
<name>A0A2M7XIX2_9BACT</name>
<comment type="caution">
    <text evidence="2">The sequence shown here is derived from an EMBL/GenBank/DDBJ whole genome shotgun (WGS) entry which is preliminary data.</text>
</comment>
<organism evidence="2 3">
    <name type="scientific">Candidatus Uhrbacteria bacterium CG_4_9_14_3_um_filter_36_7</name>
    <dbReference type="NCBI Taxonomy" id="1975033"/>
    <lineage>
        <taxon>Bacteria</taxon>
        <taxon>Candidatus Uhriibacteriota</taxon>
    </lineage>
</organism>
<feature type="transmembrane region" description="Helical" evidence="1">
    <location>
        <begin position="68"/>
        <end position="89"/>
    </location>
</feature>
<feature type="transmembrane region" description="Helical" evidence="1">
    <location>
        <begin position="6"/>
        <end position="24"/>
    </location>
</feature>
<evidence type="ECO:0008006" key="4">
    <source>
        <dbReference type="Google" id="ProtNLM"/>
    </source>
</evidence>
<accession>A0A2M7XIX2</accession>
<keyword evidence="1" id="KW-1133">Transmembrane helix</keyword>
<evidence type="ECO:0000313" key="2">
    <source>
        <dbReference type="EMBL" id="PJA47749.1"/>
    </source>
</evidence>
<gene>
    <name evidence="2" type="ORF">CO172_00225</name>
</gene>
<feature type="transmembrane region" description="Helical" evidence="1">
    <location>
        <begin position="132"/>
        <end position="157"/>
    </location>
</feature>